<dbReference type="AlphaFoldDB" id="T1BGP1"/>
<reference evidence="1" key="2">
    <citation type="journal article" date="2014" name="ISME J.">
        <title>Microbial stratification in low pH oxic and suboxic macroscopic growths along an acid mine drainage.</title>
        <authorList>
            <person name="Mendez-Garcia C."/>
            <person name="Mesa V."/>
            <person name="Sprenger R.R."/>
            <person name="Richter M."/>
            <person name="Diez M.S."/>
            <person name="Solano J."/>
            <person name="Bargiela R."/>
            <person name="Golyshina O.V."/>
            <person name="Manteca A."/>
            <person name="Ramos J.L."/>
            <person name="Gallego J.R."/>
            <person name="Llorente I."/>
            <person name="Martins Dos Santos V.A."/>
            <person name="Jensen O.N."/>
            <person name="Pelaez A.I."/>
            <person name="Sanchez J."/>
            <person name="Ferrer M."/>
        </authorList>
    </citation>
    <scope>NUCLEOTIDE SEQUENCE</scope>
</reference>
<reference evidence="1" key="1">
    <citation type="submission" date="2013-08" db="EMBL/GenBank/DDBJ databases">
        <authorList>
            <person name="Mendez C."/>
            <person name="Richter M."/>
            <person name="Ferrer M."/>
            <person name="Sanchez J."/>
        </authorList>
    </citation>
    <scope>NUCLEOTIDE SEQUENCE</scope>
</reference>
<evidence type="ECO:0000313" key="1">
    <source>
        <dbReference type="EMBL" id="EQD68812.1"/>
    </source>
</evidence>
<dbReference type="EMBL" id="AUZY01003537">
    <property type="protein sequence ID" value="EQD68812.1"/>
    <property type="molecule type" value="Genomic_DNA"/>
</dbReference>
<proteinExistence type="predicted"/>
<protein>
    <recommendedName>
        <fullName evidence="2">Addiction module component</fullName>
    </recommendedName>
</protein>
<evidence type="ECO:0008006" key="2">
    <source>
        <dbReference type="Google" id="ProtNLM"/>
    </source>
</evidence>
<comment type="caution">
    <text evidence="1">The sequence shown here is derived from an EMBL/GenBank/DDBJ whole genome shotgun (WGS) entry which is preliminary data.</text>
</comment>
<gene>
    <name evidence="1" type="ORF">B1B_05579</name>
</gene>
<sequence>MTVAVQPLKQYLHTLADELPDTATTDEALYHLVLRREIEAGLADSEARRTRPIEEIMQRYGMHE</sequence>
<name>T1BGP1_9ZZZZ</name>
<accession>T1BGP1</accession>
<organism evidence="1">
    <name type="scientific">mine drainage metagenome</name>
    <dbReference type="NCBI Taxonomy" id="410659"/>
    <lineage>
        <taxon>unclassified sequences</taxon>
        <taxon>metagenomes</taxon>
        <taxon>ecological metagenomes</taxon>
    </lineage>
</organism>